<evidence type="ECO:0000313" key="1">
    <source>
        <dbReference type="EMBL" id="GES53744.1"/>
    </source>
</evidence>
<dbReference type="Proteomes" id="UP000390335">
    <property type="component" value="Unassembled WGS sequence"/>
</dbReference>
<dbReference type="RefSeq" id="WP_162701565.1">
    <property type="nucleotide sequence ID" value="NZ_BLAJ01000028.1"/>
</dbReference>
<proteinExistence type="predicted"/>
<accession>A0ABQ0ZE48</accession>
<evidence type="ECO:0000313" key="2">
    <source>
        <dbReference type="Proteomes" id="UP000390335"/>
    </source>
</evidence>
<reference evidence="1 2" key="1">
    <citation type="journal article" date="2020" name="Genome Biol. Evol.">
        <title>Rhizobium dioscoreae sp. nov., a plant growth-promoting bacterium isolated from yam (Dioscorea species).</title>
        <authorList>
            <person name="Ouyabe M."/>
            <person name="Tanaka N."/>
            <person name="Shiwa Y."/>
            <person name="Fujita N."/>
            <person name="Kikuno H."/>
            <person name="Babil P."/>
            <person name="Shiwachi H."/>
        </authorList>
    </citation>
    <scope>NUCLEOTIDE SEQUENCE [LARGE SCALE GENOMIC DNA]</scope>
    <source>
        <strain evidence="1 2">S-93</strain>
    </source>
</reference>
<keyword evidence="2" id="KW-1185">Reference proteome</keyword>
<name>A0ABQ0ZE48_9HYPH</name>
<comment type="caution">
    <text evidence="1">The sequence shown here is derived from an EMBL/GenBank/DDBJ whole genome shotgun (WGS) entry which is preliminary data.</text>
</comment>
<organism evidence="1 2">
    <name type="scientific">Rhizobium dioscoreae</name>
    <dbReference type="NCBI Taxonomy" id="2653122"/>
    <lineage>
        <taxon>Bacteria</taxon>
        <taxon>Pseudomonadati</taxon>
        <taxon>Pseudomonadota</taxon>
        <taxon>Alphaproteobacteria</taxon>
        <taxon>Hyphomicrobiales</taxon>
        <taxon>Rhizobiaceae</taxon>
        <taxon>Rhizobium/Agrobacterium group</taxon>
        <taxon>Rhizobium</taxon>
    </lineage>
</organism>
<sequence>MDRLVAIANIQYFRERLIGATDEREVKDLRFLIAREECRLRDISSSKEQIISCH</sequence>
<protein>
    <submittedName>
        <fullName evidence="1">Uncharacterized protein</fullName>
    </submittedName>
</protein>
<gene>
    <name evidence="1" type="ORF">RsS93_63580</name>
</gene>
<dbReference type="EMBL" id="BLAJ01000028">
    <property type="protein sequence ID" value="GES53744.1"/>
    <property type="molecule type" value="Genomic_DNA"/>
</dbReference>